<dbReference type="GO" id="GO:0061504">
    <property type="term" value="P:cyclic threonylcarbamoyladenosine biosynthetic process"/>
    <property type="evidence" value="ECO:0007669"/>
    <property type="project" value="TreeGrafter"/>
</dbReference>
<dbReference type="SUPFAM" id="SSF69572">
    <property type="entry name" value="Activating enzymes of the ubiquitin-like proteins"/>
    <property type="match status" value="1"/>
</dbReference>
<evidence type="ECO:0000313" key="3">
    <source>
        <dbReference type="Proteomes" id="UP000254559"/>
    </source>
</evidence>
<accession>A0A9X8XIW1</accession>
<feature type="domain" description="THIF-type NAD/FAD binding fold" evidence="1">
    <location>
        <begin position="108"/>
        <end position="228"/>
    </location>
</feature>
<dbReference type="CDD" id="cd01483">
    <property type="entry name" value="E1_enzyme_family"/>
    <property type="match status" value="1"/>
</dbReference>
<dbReference type="RefSeq" id="WP_111679452.1">
    <property type="nucleotide sequence ID" value="NZ_LS483413.1"/>
</dbReference>
<comment type="caution">
    <text evidence="2">The sequence shown here is derived from an EMBL/GenBank/DDBJ whole genome shotgun (WGS) entry which is preliminary data.</text>
</comment>
<evidence type="ECO:0000313" key="2">
    <source>
        <dbReference type="EMBL" id="SUN65097.1"/>
    </source>
</evidence>
<dbReference type="Gene3D" id="3.40.50.720">
    <property type="entry name" value="NAD(P)-binding Rossmann-like Domain"/>
    <property type="match status" value="1"/>
</dbReference>
<dbReference type="Pfam" id="PF00899">
    <property type="entry name" value="ThiF"/>
    <property type="match status" value="1"/>
</dbReference>
<gene>
    <name evidence="2" type="ORF">NCTC11564_02174</name>
</gene>
<dbReference type="GO" id="GO:0061503">
    <property type="term" value="F:tRNA threonylcarbamoyladenosine dehydratase"/>
    <property type="evidence" value="ECO:0007669"/>
    <property type="project" value="TreeGrafter"/>
</dbReference>
<dbReference type="PANTHER" id="PTHR43267:SF3">
    <property type="entry name" value="THIF PROTEIN"/>
    <property type="match status" value="1"/>
</dbReference>
<organism evidence="2 3">
    <name type="scientific">Streptococcus dysgalactiae subsp. equisimilis</name>
    <name type="common">Streptococcus equisimilis</name>
    <dbReference type="NCBI Taxonomy" id="119602"/>
    <lineage>
        <taxon>Bacteria</taxon>
        <taxon>Bacillati</taxon>
        <taxon>Bacillota</taxon>
        <taxon>Bacilli</taxon>
        <taxon>Lactobacillales</taxon>
        <taxon>Streptococcaceae</taxon>
        <taxon>Streptococcus</taxon>
    </lineage>
</organism>
<proteinExistence type="predicted"/>
<dbReference type="AlphaFoldDB" id="A0A9X8XIW1"/>
<dbReference type="InterPro" id="IPR000594">
    <property type="entry name" value="ThiF_NAD_FAD-bd"/>
</dbReference>
<name>A0A9X8XIW1_STREQ</name>
<dbReference type="InterPro" id="IPR035985">
    <property type="entry name" value="Ubiquitin-activating_enz"/>
</dbReference>
<dbReference type="Proteomes" id="UP000254559">
    <property type="component" value="Unassembled WGS sequence"/>
</dbReference>
<evidence type="ECO:0000259" key="1">
    <source>
        <dbReference type="Pfam" id="PF00899"/>
    </source>
</evidence>
<dbReference type="PANTHER" id="PTHR43267">
    <property type="entry name" value="TRNA THREONYLCARBAMOYLADENOSINE DEHYDRATASE"/>
    <property type="match status" value="1"/>
</dbReference>
<protein>
    <submittedName>
        <fullName evidence="2">Ubiquitin-activating enzyme E1 1</fullName>
    </submittedName>
</protein>
<sequence length="327" mass="38349">MTYFRLKKELNWSLRSKGIVVYEGNKKLQIEINTDKNEELFKFLMFLSDFKNSQEIKNYSALTEIEKKDAINYLTTKNFLQSFDHPMNLDRTDLFVNSFPDISFKEFKTYRETCKVVVIGLGTIGSHVVDILIRLGFRHFVIIDGDKVEEKNLSAQSYFASDIGMYKVDVMRDRYRHIVDIESYPIFIDSFSQLQKITKDLKRDDIIINAADDYKLMKSLAESIMNKQLMCKVIESGYGPLLQTAYVISTYEAANIFYDYIEKMTEIDRCINNINENNGSVLNGYMSAFMIGQLILFSFFNKNYKVAEYNFLDNFLEWKEEIRCSIM</sequence>
<dbReference type="InterPro" id="IPR045886">
    <property type="entry name" value="ThiF/MoeB/HesA"/>
</dbReference>
<dbReference type="GO" id="GO:0008641">
    <property type="term" value="F:ubiquitin-like modifier activating enzyme activity"/>
    <property type="evidence" value="ECO:0007669"/>
    <property type="project" value="InterPro"/>
</dbReference>
<dbReference type="EMBL" id="UHFO01000001">
    <property type="protein sequence ID" value="SUN65097.1"/>
    <property type="molecule type" value="Genomic_DNA"/>
</dbReference>
<reference evidence="2 3" key="1">
    <citation type="submission" date="2018-06" db="EMBL/GenBank/DDBJ databases">
        <authorList>
            <consortium name="Pathogen Informatics"/>
            <person name="Doyle S."/>
        </authorList>
    </citation>
    <scope>NUCLEOTIDE SEQUENCE [LARGE SCALE GENOMIC DNA]</scope>
    <source>
        <strain evidence="2 3">NCTC11564</strain>
    </source>
</reference>